<gene>
    <name evidence="2" type="ORF">BLA27_02700</name>
</gene>
<evidence type="ECO:0000313" key="3">
    <source>
        <dbReference type="Proteomes" id="UP000182985"/>
    </source>
</evidence>
<protein>
    <recommendedName>
        <fullName evidence="1">Lysozyme inhibitor LprI-like N-terminal domain-containing protein</fullName>
    </recommendedName>
</protein>
<dbReference type="InterPro" id="IPR009739">
    <property type="entry name" value="LprI-like_N"/>
</dbReference>
<accession>A0A1J6I7M1</accession>
<dbReference type="EMBL" id="MOEC01000002">
    <property type="protein sequence ID" value="OIS94922.1"/>
    <property type="molecule type" value="Genomic_DNA"/>
</dbReference>
<dbReference type="AlphaFoldDB" id="A0A1J6I7M1"/>
<evidence type="ECO:0000259" key="1">
    <source>
        <dbReference type="Pfam" id="PF07007"/>
    </source>
</evidence>
<reference evidence="2 3" key="1">
    <citation type="submission" date="2016-10" db="EMBL/GenBank/DDBJ databases">
        <title>The Draft Genome Sequence of the Potato Rhizosphere Bacteria Ochrobactrum sp. IPA7.2.</title>
        <authorList>
            <person name="Gogoleva N.E."/>
            <person name="Khlopko Y.A."/>
            <person name="Burygin G.L."/>
            <person name="Plotnikov A.O."/>
        </authorList>
    </citation>
    <scope>NUCLEOTIDE SEQUENCE [LARGE SCALE GENOMIC DNA]</scope>
    <source>
        <strain evidence="2 3">IPA7.2</strain>
    </source>
</reference>
<evidence type="ECO:0000313" key="2">
    <source>
        <dbReference type="EMBL" id="OIS94922.1"/>
    </source>
</evidence>
<dbReference type="Pfam" id="PF07007">
    <property type="entry name" value="LprI"/>
    <property type="match status" value="1"/>
</dbReference>
<dbReference type="Gene3D" id="1.20.1270.180">
    <property type="match status" value="1"/>
</dbReference>
<sequence>MHDNKRLGQDMKRLATAGFLILAIMQSSVAYADLKAADRRLNDLYSQVINSLPASNQMQLKESQRNWIKYRDSECRYQQVNYAIMVSEADCKEILTRQRADLLNQQLGWLKKMADEADTESSTECRQEIGAKAANVLVNQCKEISPATHPPCNASNSCDMIRDEIKRGCSMVGDKKPPYCQ</sequence>
<proteinExistence type="predicted"/>
<comment type="caution">
    <text evidence="2">The sequence shown here is derived from an EMBL/GenBank/DDBJ whole genome shotgun (WGS) entry which is preliminary data.</text>
</comment>
<keyword evidence="3" id="KW-1185">Reference proteome</keyword>
<feature type="domain" description="Lysozyme inhibitor LprI-like N-terminal" evidence="1">
    <location>
        <begin position="27"/>
        <end position="101"/>
    </location>
</feature>
<name>A0A1J6I7M1_9HYPH</name>
<dbReference type="OrthoDB" id="7340239at2"/>
<dbReference type="Proteomes" id="UP000182985">
    <property type="component" value="Unassembled WGS sequence"/>
</dbReference>
<organism evidence="2 3">
    <name type="scientific">Brucella cytisi</name>
    <dbReference type="NCBI Taxonomy" id="407152"/>
    <lineage>
        <taxon>Bacteria</taxon>
        <taxon>Pseudomonadati</taxon>
        <taxon>Pseudomonadota</taxon>
        <taxon>Alphaproteobacteria</taxon>
        <taxon>Hyphomicrobiales</taxon>
        <taxon>Brucellaceae</taxon>
        <taxon>Brucella/Ochrobactrum group</taxon>
        <taxon>Brucella</taxon>
    </lineage>
</organism>